<evidence type="ECO:0000256" key="10">
    <source>
        <dbReference type="SAM" id="MobiDB-lite"/>
    </source>
</evidence>
<dbReference type="GO" id="GO:0009887">
    <property type="term" value="P:animal organ morphogenesis"/>
    <property type="evidence" value="ECO:0007669"/>
    <property type="project" value="UniProtKB-ARBA"/>
</dbReference>
<feature type="domain" description="Cadherin" evidence="12">
    <location>
        <begin position="1892"/>
        <end position="1957"/>
    </location>
</feature>
<comment type="subcellular location">
    <subcellularLocation>
        <location evidence="1">Membrane</location>
    </subcellularLocation>
</comment>
<evidence type="ECO:0000256" key="11">
    <source>
        <dbReference type="SAM" id="Phobius"/>
    </source>
</evidence>
<dbReference type="PRINTS" id="PR00205">
    <property type="entry name" value="CADHERIN"/>
</dbReference>
<evidence type="ECO:0000259" key="12">
    <source>
        <dbReference type="PROSITE" id="PS50268"/>
    </source>
</evidence>
<gene>
    <name evidence="13" type="ORF">WN51_00974</name>
</gene>
<dbReference type="SUPFAM" id="SSF49313">
    <property type="entry name" value="Cadherin-like"/>
    <property type="match status" value="20"/>
</dbReference>
<evidence type="ECO:0000256" key="6">
    <source>
        <dbReference type="ARBA" id="ARBA00022989"/>
    </source>
</evidence>
<feature type="domain" description="Cadherin" evidence="12">
    <location>
        <begin position="1961"/>
        <end position="2072"/>
    </location>
</feature>
<dbReference type="GO" id="GO:0005886">
    <property type="term" value="C:plasma membrane"/>
    <property type="evidence" value="ECO:0007669"/>
    <property type="project" value="UniProtKB-SubCell"/>
</dbReference>
<dbReference type="CDD" id="cd11304">
    <property type="entry name" value="Cadherin_repeat"/>
    <property type="match status" value="20"/>
</dbReference>
<evidence type="ECO:0000256" key="5">
    <source>
        <dbReference type="ARBA" id="ARBA00022889"/>
    </source>
</evidence>
<dbReference type="GO" id="GO:0005509">
    <property type="term" value="F:calcium ion binding"/>
    <property type="evidence" value="ECO:0007669"/>
    <property type="project" value="UniProtKB-UniRule"/>
</dbReference>
<name>A0A0M8ZYD2_9HYME</name>
<feature type="domain" description="Cadherin" evidence="12">
    <location>
        <begin position="1485"/>
        <end position="1590"/>
    </location>
</feature>
<keyword evidence="14" id="KW-1185">Reference proteome</keyword>
<evidence type="ECO:0000313" key="13">
    <source>
        <dbReference type="EMBL" id="KOX72113.1"/>
    </source>
</evidence>
<protein>
    <submittedName>
        <fullName evidence="13">Protein dachsous</fullName>
    </submittedName>
</protein>
<feature type="region of interest" description="Disordered" evidence="10">
    <location>
        <begin position="2286"/>
        <end position="2340"/>
    </location>
</feature>
<feature type="domain" description="Cadherin" evidence="12">
    <location>
        <begin position="212"/>
        <end position="313"/>
    </location>
</feature>
<keyword evidence="5" id="KW-0130">Cell adhesion</keyword>
<dbReference type="FunFam" id="2.60.40.60:FF:000081">
    <property type="entry name" value="protocadherin Fat 4"/>
    <property type="match status" value="1"/>
</dbReference>
<keyword evidence="7 11" id="KW-0472">Membrane</keyword>
<feature type="domain" description="Cadherin" evidence="12">
    <location>
        <begin position="632"/>
        <end position="739"/>
    </location>
</feature>
<dbReference type="GO" id="GO:0048731">
    <property type="term" value="P:system development"/>
    <property type="evidence" value="ECO:0007669"/>
    <property type="project" value="UniProtKB-ARBA"/>
</dbReference>
<feature type="compositionally biased region" description="Low complexity" evidence="10">
    <location>
        <begin position="2543"/>
        <end position="2554"/>
    </location>
</feature>
<dbReference type="PANTHER" id="PTHR24026:SF126">
    <property type="entry name" value="PROTOCADHERIN FAT 4"/>
    <property type="match status" value="1"/>
</dbReference>
<dbReference type="GO" id="GO:0060429">
    <property type="term" value="P:epithelium development"/>
    <property type="evidence" value="ECO:0007669"/>
    <property type="project" value="UniProtKB-ARBA"/>
</dbReference>
<proteinExistence type="predicted"/>
<dbReference type="SMART" id="SM00112">
    <property type="entry name" value="CA"/>
    <property type="match status" value="19"/>
</dbReference>
<evidence type="ECO:0000256" key="8">
    <source>
        <dbReference type="ARBA" id="ARBA00023180"/>
    </source>
</evidence>
<dbReference type="PROSITE" id="PS50268">
    <property type="entry name" value="CADHERIN_2"/>
    <property type="match status" value="18"/>
</dbReference>
<organism evidence="13 14">
    <name type="scientific">Melipona quadrifasciata</name>
    <dbReference type="NCBI Taxonomy" id="166423"/>
    <lineage>
        <taxon>Eukaryota</taxon>
        <taxon>Metazoa</taxon>
        <taxon>Ecdysozoa</taxon>
        <taxon>Arthropoda</taxon>
        <taxon>Hexapoda</taxon>
        <taxon>Insecta</taxon>
        <taxon>Pterygota</taxon>
        <taxon>Neoptera</taxon>
        <taxon>Endopterygota</taxon>
        <taxon>Hymenoptera</taxon>
        <taxon>Apocrita</taxon>
        <taxon>Aculeata</taxon>
        <taxon>Apoidea</taxon>
        <taxon>Anthophila</taxon>
        <taxon>Apidae</taxon>
        <taxon>Melipona</taxon>
    </lineage>
</organism>
<dbReference type="Proteomes" id="UP000053105">
    <property type="component" value="Unassembled WGS sequence"/>
</dbReference>
<dbReference type="GO" id="GO:0007163">
    <property type="term" value="P:establishment or maintenance of cell polarity"/>
    <property type="evidence" value="ECO:0007669"/>
    <property type="project" value="UniProtKB-ARBA"/>
</dbReference>
<evidence type="ECO:0000256" key="4">
    <source>
        <dbReference type="ARBA" id="ARBA00022837"/>
    </source>
</evidence>
<evidence type="ECO:0000256" key="2">
    <source>
        <dbReference type="ARBA" id="ARBA00022692"/>
    </source>
</evidence>
<dbReference type="PANTHER" id="PTHR24026">
    <property type="entry name" value="FAT ATYPICAL CADHERIN-RELATED"/>
    <property type="match status" value="1"/>
</dbReference>
<dbReference type="FunFam" id="2.60.40.60:FF:000080">
    <property type="entry name" value="FAT atypical cadherin 1"/>
    <property type="match status" value="1"/>
</dbReference>
<evidence type="ECO:0000256" key="1">
    <source>
        <dbReference type="ARBA" id="ARBA00004370"/>
    </source>
</evidence>
<dbReference type="OrthoDB" id="6252479at2759"/>
<feature type="domain" description="Cadherin" evidence="12">
    <location>
        <begin position="1690"/>
        <end position="1891"/>
    </location>
</feature>
<dbReference type="FunFam" id="2.60.40.60:FF:000035">
    <property type="entry name" value="Protocadherin Fat 3"/>
    <property type="match status" value="2"/>
</dbReference>
<evidence type="ECO:0000256" key="7">
    <source>
        <dbReference type="ARBA" id="ARBA00023136"/>
    </source>
</evidence>
<evidence type="ECO:0000256" key="3">
    <source>
        <dbReference type="ARBA" id="ARBA00022737"/>
    </source>
</evidence>
<dbReference type="PROSITE" id="PS00232">
    <property type="entry name" value="CADHERIN_1"/>
    <property type="match status" value="9"/>
</dbReference>
<dbReference type="InterPro" id="IPR015919">
    <property type="entry name" value="Cadherin-like_sf"/>
</dbReference>
<feature type="domain" description="Cadherin" evidence="12">
    <location>
        <begin position="943"/>
        <end position="1133"/>
    </location>
</feature>
<feature type="domain" description="Cadherin" evidence="12">
    <location>
        <begin position="314"/>
        <end position="416"/>
    </location>
</feature>
<feature type="compositionally biased region" description="Low complexity" evidence="10">
    <location>
        <begin position="2307"/>
        <end position="2333"/>
    </location>
</feature>
<reference evidence="13 14" key="1">
    <citation type="submission" date="2015-07" db="EMBL/GenBank/DDBJ databases">
        <title>The genome of Melipona quadrifasciata.</title>
        <authorList>
            <person name="Pan H."/>
            <person name="Kapheim K."/>
        </authorList>
    </citation>
    <scope>NUCLEOTIDE SEQUENCE [LARGE SCALE GENOMIC DNA]</scope>
    <source>
        <strain evidence="13">0111107301</strain>
        <tissue evidence="13">Whole body</tissue>
    </source>
</reference>
<feature type="domain" description="Cadherin" evidence="12">
    <location>
        <begin position="526"/>
        <end position="631"/>
    </location>
</feature>
<feature type="region of interest" description="Disordered" evidence="10">
    <location>
        <begin position="2543"/>
        <end position="2587"/>
    </location>
</feature>
<dbReference type="InterPro" id="IPR027397">
    <property type="entry name" value="Catenin-bd_sf"/>
</dbReference>
<dbReference type="Gene3D" id="4.10.900.10">
    <property type="entry name" value="TCF3-CBD (Catenin binding domain)"/>
    <property type="match status" value="1"/>
</dbReference>
<feature type="domain" description="Cadherin" evidence="12">
    <location>
        <begin position="43"/>
        <end position="109"/>
    </location>
</feature>
<feature type="domain" description="Cadherin" evidence="12">
    <location>
        <begin position="110"/>
        <end position="211"/>
    </location>
</feature>
<dbReference type="STRING" id="166423.A0A0M8ZYD2"/>
<feature type="transmembrane region" description="Helical" evidence="11">
    <location>
        <begin position="2206"/>
        <end position="2228"/>
    </location>
</feature>
<keyword evidence="3" id="KW-0677">Repeat</keyword>
<dbReference type="FunFam" id="2.60.40.60:FF:000015">
    <property type="entry name" value="FAT atypical cadherin 1"/>
    <property type="match status" value="1"/>
</dbReference>
<dbReference type="Pfam" id="PF00028">
    <property type="entry name" value="Cadherin"/>
    <property type="match status" value="16"/>
</dbReference>
<dbReference type="GO" id="GO:0048729">
    <property type="term" value="P:tissue morphogenesis"/>
    <property type="evidence" value="ECO:0007669"/>
    <property type="project" value="UniProtKB-ARBA"/>
</dbReference>
<feature type="domain" description="Cadherin" evidence="12">
    <location>
        <begin position="741"/>
        <end position="941"/>
    </location>
</feature>
<feature type="domain" description="Cadherin" evidence="12">
    <location>
        <begin position="418"/>
        <end position="525"/>
    </location>
</feature>
<dbReference type="FunFam" id="2.60.40.60:FF:000140">
    <property type="entry name" value="Dachsous cadherin-related 1"/>
    <property type="match status" value="1"/>
</dbReference>
<dbReference type="EMBL" id="KQ435824">
    <property type="protein sequence ID" value="KOX72113.1"/>
    <property type="molecule type" value="Genomic_DNA"/>
</dbReference>
<feature type="domain" description="Cadherin" evidence="12">
    <location>
        <begin position="1383"/>
        <end position="1484"/>
    </location>
</feature>
<dbReference type="FunFam" id="2.60.40.60:FF:000116">
    <property type="entry name" value="Dachsous cadherin-related 2"/>
    <property type="match status" value="1"/>
</dbReference>
<sequence>MDRWIPAGSRETEGAFYSERGSEDKGVSNLPSERKEQGERSTRFYLAKEEPDLTMDPSTGMIRVRLPLDRETRDKYILSVEARNGISVGYCQVTVELNVEDVNDNAPTFPTSSVRISVPESHPLHSALYVAHATDPDVVPSHPIRYVLGQNSNDLFGIDGRSGELYLARRLDYETQQRHGLLIRALDGAGLSANLSLSVEVQDVNDNPPVFERNEYHVEVPEGARLDSQILQVTAVDLDTGNNARLSYRLQGSTAFRISPNTGWIYLAQTLDRETLDRHALTVLATDNGSPAATASASVLVTVLDDNDNDPRFEKDFYGFELLENLPSGTLVGSVSASDPDLGKNALLRYAVVQANSSFTVDPDTGEIATREPLDRETKTVHELVLEARDQGTPSRAARVPLKVTVLDVNDNSPEIVDPQGDVVSVREEQPPGTEVARVRALDHDLGENASVTYTILKDRDSDGYNVFTIDPITGMIRTKAVLDHEERNVYRVSVKATDAGRPPRHSVRALRVEVLALADNRPTFTSSSLTFNVREDASIGQAVGSVSGAGPAGRVAFTLDSLTPASEFPAFDVDRSSGQLVVAHSLDRENVSEYHLEIRALDTTSIGNPQSIAVSVKIVIEDANDNSPRWPQDPITVRVSERAVIGSTIYNLTAVDLDSGLNGDLRYGLVAEFPSRGSFAVDSLTGALTLARPLDREERAEYTLILKASDRAPPGEQLASTVTARIVVLDQNDNDPVFVAPEPTKVAVTPDLLPGATLVRVVAVDKDAGDNGRVSYVITSANEEARFSVGYESGIVSLERPMVRSTELEITANDHGSPPRKSTLRLTLTLASGQTNGSPRLLLANPVARISEDLQVGAPVLNVAGPIIADQGNVSFSIPSNLAADKFSVTPNGLVTLRGPLNRELVSRYSVPILARSSKLLDISTLEVLVMDENDNSPEFRPGSCYTLAVPENQGTSVIHTIAAADLDEGKNGEIYYSIVGYLCYDGGVEANGVKGNGVVKEAVEGILVRVRSEKWDGADGSDSLPQTLVVVTKPTRLVRTHPSGVPHTLLLNVEDRPLHVHRSGHFPGGNIGAKFTLDPVTGMLSMSNLDREAVSKYVLTISAKDKGRPSLEARCNLTVIVLDVNDNAPSFVQNQYTESRPRGSVAGADVMSVRATDPDQGVNGKITYAIGEETSWLFRVDNLTGVVTTAGSVLLPRDSRVSFQRDTMWHFNALFQPAKSLICKTRSRPLDRERQSSYNFVVVATDSGKYDARSTTIPVEIRVSDVNDNAPVFEEYPFRARVSIGTQPEKNILRVVATDLDDGPNGEVVYSFLHEQEKPKFRIHPNTGAVTAALSLSQDNGKTYYLEVLARDKGNPPKSARGLIELQVGDLADLSPALKFQNESYEVVVQENSAAGTEVLQVSAVRLDGRRQHVSYSLGSGNDFGTFAIDEDTGLLRVNDPSRESSKHVLTVAARTSGPDPLEAYVKVVVKVSDVNDNPPVFTQTQYSATVLEGNVKGDFVVKLSASDADQGMNSRILYHIVDGNPDNAFTISPPYSGIVRTNIVLDREIREKYRLTIIATDQGNPQLTGTAALSVRVIDINDNQPTFPEHSIISVSEGTTVGTVLTTITANDVDSSPALIYRFGNVTSPGPFSIDRYGGKVVLRRRLDAETRSEYSLQVIASDGTHEATTDLIVRVTDLNDNAPRFQQSAYIATLPEGRGDLQEILTVNATDDDLTEDNSRVRYYLLKPTKGFSVHPVTGVLTVNRTAILRPLPKEVELAIVAEDYGKPPASSICSVVVRLSSLKSSLPGKEYKVTVKENTLRGTTLMRLSDVDLLDGAIVAGDDSGTFEVSRGKLILSKTLDRETKDRYVLRLGSKNENMTTGSLVGGEPVTVIITVEDVNDNYPRFLEDLHQVSIKENAARGTTVAVLRAKDDDLAGTAAANLLYEITSGNDGGLFRVDKTTGVVLVNATLDCDLEPDVHNLFVGENEPIGTTVFSARASDLDRGIFGSLNYSIVSAAATGFSDIDDSWKLFAVDGKSGTVTTRAIFDYELRNRYAFTLRATDTGGRTAAVRVRVEIESRDEFYPQFTERMYKFGIVSGTQVLPGTVIGHVTATDRDKGPDGRVVYQLTSQHPYFKLNRTTGALIVKQKLVHIDMDVEESSRLVVSASSGRQGSLSNMTVVEITLTDDNDASRAKGATALATPTDVGSNMAVAATGGLADWALGLLIALLLLVVAFGAIFLYLHLRNRRHKKPGTKPGLNGDSNATASNSYVDPSAFDTIPIRSVAGVVGAGGNGAGNGNGGGGAASCQFAPPKYDEIPPYGTSGQSGQQQATSELSGSDQSGSSGRGSAEDDGEDEEIRMINEGQQTGDSASDLSVHNTQEYLARLGIVDPPAGTPRRPPEALPLDSLHLFEDETATEADIATLIYGKIGEPGRPMSGLEVPGGPSMNGSLSSIVHSEEELTGSYNWDYLLDWGPHYQPLAHVFSEIARLKDDAASVQSGNSGSSGKTKSVHKAPPPPLLTSVAPRSLAAPALARGILPRSPISHDASTFPSAALSPSFSPSLSPLATRSPSISPLVPPATQRSSQSVNRGIPVTDTELRI</sequence>
<feature type="domain" description="Cadherin" evidence="12">
    <location>
        <begin position="2089"/>
        <end position="2190"/>
    </location>
</feature>
<keyword evidence="2 11" id="KW-0812">Transmembrane</keyword>
<feature type="region of interest" description="Disordered" evidence="10">
    <location>
        <begin position="2481"/>
        <end position="2509"/>
    </location>
</feature>
<keyword evidence="8" id="KW-0325">Glycoprotein</keyword>
<keyword evidence="4 9" id="KW-0106">Calcium</keyword>
<dbReference type="FunFam" id="2.60.40.60:FF:000020">
    <property type="entry name" value="Dachsous cadherin-related 1b"/>
    <property type="match status" value="2"/>
</dbReference>
<accession>A0A0M8ZYD2</accession>
<feature type="domain" description="Cadherin" evidence="12">
    <location>
        <begin position="1590"/>
        <end position="1689"/>
    </location>
</feature>
<feature type="domain" description="Cadherin" evidence="12">
    <location>
        <begin position="1130"/>
        <end position="1275"/>
    </location>
</feature>
<feature type="region of interest" description="Disordered" evidence="10">
    <location>
        <begin position="1"/>
        <end position="42"/>
    </location>
</feature>
<dbReference type="Gene3D" id="2.60.40.60">
    <property type="entry name" value="Cadherins"/>
    <property type="match status" value="21"/>
</dbReference>
<dbReference type="InterPro" id="IPR020894">
    <property type="entry name" value="Cadherin_CS"/>
</dbReference>
<feature type="domain" description="Cadherin" evidence="12">
    <location>
        <begin position="1276"/>
        <end position="1380"/>
    </location>
</feature>
<evidence type="ECO:0000256" key="9">
    <source>
        <dbReference type="PROSITE-ProRule" id="PRU00043"/>
    </source>
</evidence>
<dbReference type="InterPro" id="IPR002126">
    <property type="entry name" value="Cadherin-like_dom"/>
</dbReference>
<evidence type="ECO:0000313" key="14">
    <source>
        <dbReference type="Proteomes" id="UP000053105"/>
    </source>
</evidence>
<feature type="compositionally biased region" description="Basic and acidic residues" evidence="10">
    <location>
        <begin position="20"/>
        <end position="42"/>
    </location>
</feature>
<keyword evidence="6 11" id="KW-1133">Transmembrane helix</keyword>
<dbReference type="GO" id="GO:0007156">
    <property type="term" value="P:homophilic cell adhesion via plasma membrane adhesion molecules"/>
    <property type="evidence" value="ECO:0007669"/>
    <property type="project" value="InterPro"/>
</dbReference>